<evidence type="ECO:0000256" key="1">
    <source>
        <dbReference type="ARBA" id="ARBA00005926"/>
    </source>
</evidence>
<accession>A0A3L6EBQ2</accession>
<proteinExistence type="inferred from homology"/>
<comment type="similarity">
    <text evidence="1">Belongs to the protein kinase superfamily. CK1 Ser/Thr protein kinase family. Casein kinase I subfamily.</text>
</comment>
<protein>
    <submittedName>
        <fullName evidence="2">Casein kinase 1</fullName>
    </submittedName>
</protein>
<dbReference type="PANTHER" id="PTHR11909">
    <property type="entry name" value="CASEIN KINASE-RELATED"/>
    <property type="match status" value="1"/>
</dbReference>
<dbReference type="Gene3D" id="1.10.510.10">
    <property type="entry name" value="Transferase(Phosphotransferase) domain 1"/>
    <property type="match status" value="1"/>
</dbReference>
<dbReference type="InterPro" id="IPR011009">
    <property type="entry name" value="Kinase-like_dom_sf"/>
</dbReference>
<name>A0A3L6EBQ2_MAIZE</name>
<dbReference type="AlphaFoldDB" id="A0A3L6EBQ2"/>
<dbReference type="ExpressionAtlas" id="A0A3L6EBQ2">
    <property type="expression patterns" value="baseline"/>
</dbReference>
<gene>
    <name evidence="2" type="primary">CKI1_1</name>
    <name evidence="2" type="ORF">Zm00014a_040255</name>
</gene>
<sequence>MARPTPKSSPQSHQHLSAPFNRGAYACFPLVWTDEDDIASKSAPSASIDGARYGFEPLVLQSSHQVIIEGFTGRRSEHSSSIPKLTSLVNPFWCYLTNITKVILAFCYSLCALDSARAGIPHLKWFGVEGQYNVMVIDLLGPSLKGLFNYCSRKFSLKTVLMLADQMNQGFMTRNDLLLKENSIDKFIVNKMLSRREKATNFKPDYDIDIHMKVLAMSGQESSILTGYKLKIPNQLKKINNLQTDGILGAKDQHTVTSKARPRLLLQGAVQRLCASGDLE</sequence>
<dbReference type="InterPro" id="IPR050235">
    <property type="entry name" value="CK1_Ser-Thr_kinase"/>
</dbReference>
<dbReference type="SUPFAM" id="SSF56112">
    <property type="entry name" value="Protein kinase-like (PK-like)"/>
    <property type="match status" value="1"/>
</dbReference>
<comment type="caution">
    <text evidence="2">The sequence shown here is derived from an EMBL/GenBank/DDBJ whole genome shotgun (WGS) entry which is preliminary data.</text>
</comment>
<keyword evidence="2" id="KW-0808">Transferase</keyword>
<dbReference type="Proteomes" id="UP000251960">
    <property type="component" value="Chromosome 6"/>
</dbReference>
<evidence type="ECO:0000313" key="2">
    <source>
        <dbReference type="EMBL" id="PWZ17047.1"/>
    </source>
</evidence>
<reference evidence="2" key="1">
    <citation type="journal article" date="2018" name="Nat. Genet.">
        <title>Extensive intraspecific gene order and gene structural variations between Mo17 and other maize genomes.</title>
        <authorList>
            <person name="Sun S."/>
            <person name="Zhou Y."/>
            <person name="Chen J."/>
            <person name="Shi J."/>
            <person name="Zhao H."/>
            <person name="Zhao H."/>
            <person name="Song W."/>
            <person name="Zhang M."/>
            <person name="Cui Y."/>
            <person name="Dong X."/>
            <person name="Liu H."/>
            <person name="Ma X."/>
            <person name="Jiao Y."/>
            <person name="Wang B."/>
            <person name="Wei X."/>
            <person name="Stein J.C."/>
            <person name="Glaubitz J.C."/>
            <person name="Lu F."/>
            <person name="Yu G."/>
            <person name="Liang C."/>
            <person name="Fengler K."/>
            <person name="Li B."/>
            <person name="Rafalski A."/>
            <person name="Schnable P.S."/>
            <person name="Ware D.H."/>
            <person name="Buckler E.S."/>
            <person name="Lai J."/>
        </authorList>
    </citation>
    <scope>NUCLEOTIDE SEQUENCE [LARGE SCALE GENOMIC DNA]</scope>
    <source>
        <tissue evidence="2">Seedling</tissue>
    </source>
</reference>
<keyword evidence="2" id="KW-0418">Kinase</keyword>
<dbReference type="GO" id="GO:0016301">
    <property type="term" value="F:kinase activity"/>
    <property type="evidence" value="ECO:0007669"/>
    <property type="project" value="UniProtKB-KW"/>
</dbReference>
<organism evidence="2">
    <name type="scientific">Zea mays</name>
    <name type="common">Maize</name>
    <dbReference type="NCBI Taxonomy" id="4577"/>
    <lineage>
        <taxon>Eukaryota</taxon>
        <taxon>Viridiplantae</taxon>
        <taxon>Streptophyta</taxon>
        <taxon>Embryophyta</taxon>
        <taxon>Tracheophyta</taxon>
        <taxon>Spermatophyta</taxon>
        <taxon>Magnoliopsida</taxon>
        <taxon>Liliopsida</taxon>
        <taxon>Poales</taxon>
        <taxon>Poaceae</taxon>
        <taxon>PACMAD clade</taxon>
        <taxon>Panicoideae</taxon>
        <taxon>Andropogonodae</taxon>
        <taxon>Andropogoneae</taxon>
        <taxon>Tripsacinae</taxon>
        <taxon>Zea</taxon>
    </lineage>
</organism>
<dbReference type="EMBL" id="NCVQ01000007">
    <property type="protein sequence ID" value="PWZ17047.1"/>
    <property type="molecule type" value="Genomic_DNA"/>
</dbReference>